<dbReference type="PANTHER" id="PTHR33558">
    <property type="entry name" value="GLUTAREDOXIN-LIKE PROTEIN C5ORF63 HOMOLOG"/>
    <property type="match status" value="1"/>
</dbReference>
<evidence type="ECO:0000313" key="2">
    <source>
        <dbReference type="EMBL" id="CAI8035252.1"/>
    </source>
</evidence>
<accession>A0AA35STW3</accession>
<sequence length="90" mass="10761">MQLQFYTKPDCPLCDEAKAVLQSTRAKASFIAIEEIDITKNLGLFTKYKHLIPVLELDGQRLFAHHVTRWKLIWQLRWHRFWRSLTKFSS</sequence>
<name>A0AA35STW3_GEOBA</name>
<evidence type="ECO:0000256" key="1">
    <source>
        <dbReference type="RuleBase" id="RU363082"/>
    </source>
</evidence>
<dbReference type="InterPro" id="IPR008554">
    <property type="entry name" value="Glutaredoxin-like"/>
</dbReference>
<dbReference type="AlphaFoldDB" id="A0AA35STW3"/>
<dbReference type="SUPFAM" id="SSF52833">
    <property type="entry name" value="Thioredoxin-like"/>
    <property type="match status" value="1"/>
</dbReference>
<protein>
    <recommendedName>
        <fullName evidence="1">Glutaredoxin-like protein</fullName>
    </recommendedName>
</protein>
<proteinExistence type="inferred from homology"/>
<evidence type="ECO:0000313" key="3">
    <source>
        <dbReference type="Proteomes" id="UP001174909"/>
    </source>
</evidence>
<keyword evidence="3" id="KW-1185">Reference proteome</keyword>
<comment type="similarity">
    <text evidence="1">Belongs to the glutaredoxin family.</text>
</comment>
<dbReference type="Pfam" id="PF05768">
    <property type="entry name" value="Glrx-like"/>
    <property type="match status" value="1"/>
</dbReference>
<dbReference type="Gene3D" id="3.40.30.10">
    <property type="entry name" value="Glutaredoxin"/>
    <property type="match status" value="1"/>
</dbReference>
<organism evidence="2 3">
    <name type="scientific">Geodia barretti</name>
    <name type="common">Barrett's horny sponge</name>
    <dbReference type="NCBI Taxonomy" id="519541"/>
    <lineage>
        <taxon>Eukaryota</taxon>
        <taxon>Metazoa</taxon>
        <taxon>Porifera</taxon>
        <taxon>Demospongiae</taxon>
        <taxon>Heteroscleromorpha</taxon>
        <taxon>Tetractinellida</taxon>
        <taxon>Astrophorina</taxon>
        <taxon>Geodiidae</taxon>
        <taxon>Geodia</taxon>
    </lineage>
</organism>
<dbReference type="PANTHER" id="PTHR33558:SF1">
    <property type="entry name" value="GLUTAREDOXIN-LIKE PROTEIN C5ORF63 HOMOLOG"/>
    <property type="match status" value="1"/>
</dbReference>
<reference evidence="2" key="1">
    <citation type="submission" date="2023-03" db="EMBL/GenBank/DDBJ databases">
        <authorList>
            <person name="Steffen K."/>
            <person name="Cardenas P."/>
        </authorList>
    </citation>
    <scope>NUCLEOTIDE SEQUENCE</scope>
</reference>
<dbReference type="EMBL" id="CASHTH010002784">
    <property type="protein sequence ID" value="CAI8035252.1"/>
    <property type="molecule type" value="Genomic_DNA"/>
</dbReference>
<gene>
    <name evidence="2" type="ORF">GBAR_LOCUS19795</name>
</gene>
<dbReference type="InterPro" id="IPR052565">
    <property type="entry name" value="Glutaredoxin-like_YDR286C"/>
</dbReference>
<dbReference type="InterPro" id="IPR036249">
    <property type="entry name" value="Thioredoxin-like_sf"/>
</dbReference>
<comment type="caution">
    <text evidence="2">The sequence shown here is derived from an EMBL/GenBank/DDBJ whole genome shotgun (WGS) entry which is preliminary data.</text>
</comment>
<keyword evidence="1" id="KW-0249">Electron transport</keyword>
<dbReference type="Proteomes" id="UP001174909">
    <property type="component" value="Unassembled WGS sequence"/>
</dbReference>
<keyword evidence="1" id="KW-0813">Transport</keyword>